<dbReference type="RefSeq" id="XP_033303699.1">
    <property type="nucleotide sequence ID" value="XM_033447808.1"/>
</dbReference>
<proteinExistence type="predicted"/>
<reference evidence="2" key="1">
    <citation type="submission" date="2025-08" db="UniProtKB">
        <authorList>
            <consortium name="RefSeq"/>
        </authorList>
    </citation>
    <scope>IDENTIFICATION</scope>
    <source>
        <tissue evidence="2">Muscle</tissue>
    </source>
</reference>
<dbReference type="GeneID" id="117207507"/>
<dbReference type="KEGG" id="bbif:117207507"/>
<keyword evidence="1" id="KW-1185">Reference proteome</keyword>
<dbReference type="AlphaFoldDB" id="A0A6P8LZ17"/>
<name>A0A6P8LZ17_9HYME</name>
<evidence type="ECO:0000313" key="1">
    <source>
        <dbReference type="Proteomes" id="UP000515164"/>
    </source>
</evidence>
<sequence length="120" mass="13874">MDHSWTRGHCYGVEFFFTSLWQRKEHGSHYPDVSSQTSKCWKYSQQVVENGSEERESVEFRNREANWKLGYKDNSASCFVEAAQFQRISLSRIAPKGGILSEKAAVKESEVRSCPFTTLR</sequence>
<organism evidence="1 2">
    <name type="scientific">Bombus bifarius</name>
    <dbReference type="NCBI Taxonomy" id="103933"/>
    <lineage>
        <taxon>Eukaryota</taxon>
        <taxon>Metazoa</taxon>
        <taxon>Ecdysozoa</taxon>
        <taxon>Arthropoda</taxon>
        <taxon>Hexapoda</taxon>
        <taxon>Insecta</taxon>
        <taxon>Pterygota</taxon>
        <taxon>Neoptera</taxon>
        <taxon>Endopterygota</taxon>
        <taxon>Hymenoptera</taxon>
        <taxon>Apocrita</taxon>
        <taxon>Aculeata</taxon>
        <taxon>Apoidea</taxon>
        <taxon>Anthophila</taxon>
        <taxon>Apidae</taxon>
        <taxon>Bombus</taxon>
        <taxon>Pyrobombus</taxon>
    </lineage>
</organism>
<protein>
    <submittedName>
        <fullName evidence="2">Uncharacterized protein LOC117207507</fullName>
    </submittedName>
</protein>
<gene>
    <name evidence="2" type="primary">LOC117207507</name>
</gene>
<dbReference type="Proteomes" id="UP000515164">
    <property type="component" value="Unplaced"/>
</dbReference>
<evidence type="ECO:0000313" key="2">
    <source>
        <dbReference type="RefSeq" id="XP_033303699.1"/>
    </source>
</evidence>
<accession>A0A6P8LZ17</accession>